<dbReference type="RefSeq" id="WP_223407014.1">
    <property type="nucleotide sequence ID" value="NZ_JAGSHT010000013.1"/>
</dbReference>
<reference evidence="2 3" key="1">
    <citation type="submission" date="2021-04" db="EMBL/GenBank/DDBJ databases">
        <title>Ruania sp. nov., isolated from sandy soil of mangrove forest.</title>
        <authorList>
            <person name="Ge X."/>
            <person name="Huang R."/>
            <person name="Liu W."/>
        </authorList>
    </citation>
    <scope>NUCLEOTIDE SEQUENCE [LARGE SCALE GENOMIC DNA]</scope>
    <source>
        <strain evidence="2 3">N2-46</strain>
    </source>
</reference>
<keyword evidence="3" id="KW-1185">Reference proteome</keyword>
<organism evidence="2 3">
    <name type="scientific">Occultella gossypii</name>
    <dbReference type="NCBI Taxonomy" id="2800820"/>
    <lineage>
        <taxon>Bacteria</taxon>
        <taxon>Bacillati</taxon>
        <taxon>Actinomycetota</taxon>
        <taxon>Actinomycetes</taxon>
        <taxon>Micrococcales</taxon>
        <taxon>Ruaniaceae</taxon>
        <taxon>Occultella</taxon>
    </lineage>
</organism>
<keyword evidence="1" id="KW-0732">Signal</keyword>
<accession>A0ABS7SAE4</accession>
<evidence type="ECO:0000256" key="1">
    <source>
        <dbReference type="SAM" id="SignalP"/>
    </source>
</evidence>
<name>A0ABS7SAE4_9MICO</name>
<gene>
    <name evidence="2" type="ORF">KCQ71_14255</name>
</gene>
<evidence type="ECO:0000313" key="3">
    <source>
        <dbReference type="Proteomes" id="UP000826651"/>
    </source>
</evidence>
<evidence type="ECO:0000313" key="2">
    <source>
        <dbReference type="EMBL" id="MBZ2197324.1"/>
    </source>
</evidence>
<dbReference type="PROSITE" id="PS51318">
    <property type="entry name" value="TAT"/>
    <property type="match status" value="1"/>
</dbReference>
<sequence length="147" mass="14668">MVGVTRRSVLRGGVAAALLPLTVGVLAGAPATAMAMATVDVGVVTRSAVEAAVGTRVRVIGAGGVSTGTLHRVDDLRHAVAGHPDAFAARLRLDGDAELGPGLVDLELPGLRVPGVGLFITGVPGARTADLVIDRRSVAEHLGTGTA</sequence>
<protein>
    <submittedName>
        <fullName evidence="2">Uncharacterized protein</fullName>
    </submittedName>
</protein>
<feature type="chain" id="PRO_5046035184" evidence="1">
    <location>
        <begin position="28"/>
        <end position="147"/>
    </location>
</feature>
<dbReference type="InterPro" id="IPR006311">
    <property type="entry name" value="TAT_signal"/>
</dbReference>
<dbReference type="Proteomes" id="UP000826651">
    <property type="component" value="Unassembled WGS sequence"/>
</dbReference>
<proteinExistence type="predicted"/>
<feature type="signal peptide" evidence="1">
    <location>
        <begin position="1"/>
        <end position="27"/>
    </location>
</feature>
<comment type="caution">
    <text evidence="2">The sequence shown here is derived from an EMBL/GenBank/DDBJ whole genome shotgun (WGS) entry which is preliminary data.</text>
</comment>
<dbReference type="EMBL" id="JAGSHT010000013">
    <property type="protein sequence ID" value="MBZ2197324.1"/>
    <property type="molecule type" value="Genomic_DNA"/>
</dbReference>